<evidence type="ECO:0000256" key="6">
    <source>
        <dbReference type="SAM" id="Phobius"/>
    </source>
</evidence>
<protein>
    <submittedName>
        <fullName evidence="9">Protein disulfide-isomerase domain</fullName>
    </submittedName>
</protein>
<dbReference type="InterPro" id="IPR013766">
    <property type="entry name" value="Thioredoxin_domain"/>
</dbReference>
<evidence type="ECO:0000259" key="8">
    <source>
        <dbReference type="PROSITE" id="PS51352"/>
    </source>
</evidence>
<keyword evidence="9" id="KW-0413">Isomerase</keyword>
<dbReference type="Pfam" id="PF00085">
    <property type="entry name" value="Thioredoxin"/>
    <property type="match status" value="2"/>
</dbReference>
<dbReference type="InterPro" id="IPR017937">
    <property type="entry name" value="Thioredoxin_CS"/>
</dbReference>
<keyword evidence="4 6" id="KW-0472">Membrane</keyword>
<dbReference type="Gene3D" id="3.40.30.10">
    <property type="entry name" value="Glutaredoxin"/>
    <property type="match status" value="3"/>
</dbReference>
<proteinExistence type="predicted"/>
<keyword evidence="2 6" id="KW-0812">Transmembrane</keyword>
<accession>A0A1B9GMU8</accession>
<evidence type="ECO:0000256" key="7">
    <source>
        <dbReference type="SAM" id="SignalP"/>
    </source>
</evidence>
<reference evidence="9 10" key="1">
    <citation type="submission" date="2013-07" db="EMBL/GenBank/DDBJ databases">
        <title>The Genome Sequence of Cryptococcus heveanensis BCC8398.</title>
        <authorList>
            <consortium name="The Broad Institute Genome Sequencing Platform"/>
            <person name="Cuomo C."/>
            <person name="Litvintseva A."/>
            <person name="Chen Y."/>
            <person name="Heitman J."/>
            <person name="Sun S."/>
            <person name="Springer D."/>
            <person name="Dromer F."/>
            <person name="Young S.K."/>
            <person name="Zeng Q."/>
            <person name="Gargeya S."/>
            <person name="Fitzgerald M."/>
            <person name="Abouelleil A."/>
            <person name="Alvarado L."/>
            <person name="Berlin A.M."/>
            <person name="Chapman S.B."/>
            <person name="Dewar J."/>
            <person name="Goldberg J."/>
            <person name="Griggs A."/>
            <person name="Gujja S."/>
            <person name="Hansen M."/>
            <person name="Howarth C."/>
            <person name="Imamovic A."/>
            <person name="Larimer J."/>
            <person name="McCowan C."/>
            <person name="Murphy C."/>
            <person name="Pearson M."/>
            <person name="Priest M."/>
            <person name="Roberts A."/>
            <person name="Saif S."/>
            <person name="Shea T."/>
            <person name="Sykes S."/>
            <person name="Wortman J."/>
            <person name="Nusbaum C."/>
            <person name="Birren B."/>
        </authorList>
    </citation>
    <scope>NUCLEOTIDE SEQUENCE [LARGE SCALE GENOMIC DNA]</scope>
    <source>
        <strain evidence="9 10">BCC8398</strain>
    </source>
</reference>
<dbReference type="GO" id="GO:0005789">
    <property type="term" value="C:endoplasmic reticulum membrane"/>
    <property type="evidence" value="ECO:0007669"/>
    <property type="project" value="UniProtKB-SubCell"/>
</dbReference>
<feature type="chain" id="PRO_5008627255" evidence="7">
    <location>
        <begin position="24"/>
        <end position="577"/>
    </location>
</feature>
<evidence type="ECO:0000256" key="1">
    <source>
        <dbReference type="ARBA" id="ARBA00004389"/>
    </source>
</evidence>
<dbReference type="STRING" id="1296120.A0A1B9GMU8"/>
<dbReference type="PANTHER" id="PTHR46426:SF1">
    <property type="entry name" value="PROTEIN DISULFIDE-ISOMERASE TMX3"/>
    <property type="match status" value="1"/>
</dbReference>
<dbReference type="AlphaFoldDB" id="A0A1B9GMU8"/>
<evidence type="ECO:0000256" key="3">
    <source>
        <dbReference type="ARBA" id="ARBA00022989"/>
    </source>
</evidence>
<evidence type="ECO:0000313" key="10">
    <source>
        <dbReference type="Proteomes" id="UP000092666"/>
    </source>
</evidence>
<dbReference type="PROSITE" id="PS00194">
    <property type="entry name" value="THIOREDOXIN_1"/>
    <property type="match status" value="1"/>
</dbReference>
<keyword evidence="7" id="KW-0732">Signal</keyword>
<dbReference type="EMBL" id="KI669509">
    <property type="protein sequence ID" value="OCF32348.1"/>
    <property type="molecule type" value="Genomic_DNA"/>
</dbReference>
<feature type="signal peptide" evidence="7">
    <location>
        <begin position="1"/>
        <end position="23"/>
    </location>
</feature>
<organism evidence="9 10">
    <name type="scientific">Kwoniella heveanensis BCC8398</name>
    <dbReference type="NCBI Taxonomy" id="1296120"/>
    <lineage>
        <taxon>Eukaryota</taxon>
        <taxon>Fungi</taxon>
        <taxon>Dikarya</taxon>
        <taxon>Basidiomycota</taxon>
        <taxon>Agaricomycotina</taxon>
        <taxon>Tremellomycetes</taxon>
        <taxon>Tremellales</taxon>
        <taxon>Cryptococcaceae</taxon>
        <taxon>Kwoniella</taxon>
    </lineage>
</organism>
<sequence>MRLPRVLLSALALSATLFLSSSAASTSDHDDDDEFQLRQLTDDNFKSETAHGIWLVEHYSPKCSHCRAFAPTWTKLAKEKQHLERLTGFHMAQVNCLAQGDLCNANGIKFYPQVILYVDGKPQPHYTGDRSYTDMAKYIDEHSMEYVQDTMMRSEAEGDGSSGVSRPNPEGKVVEVNEEQLEAFKEAGPVLVDFYAPWCGHCKKLRPTYEKLAEEMQGKLNLVAVDCDRLTSFCRASGVAGYPTIRIYHHGTQTEYSGARSLSKMKEFAMKAVQVTTLQTIKAADFSQIVQTNEAFFLYLQNFDTTVAETQSVKTALEPLLGAVPAYTSADPDLYKRLSIANPAPTSVLLAFSSYSARPVGSLSFPASQDNLNRFVNLHRFPTLVELSGSNYNAIMKSPTRAVVVLGAIHKGDEGEKEKERLAEVARAWKRGGRPFSQPVWFVWVDGEKWAKWLKQQYGIKKKELPAVVVVDPPLNEYYDTTIEGHQIAFDGTSIFSVLEGVYQHFLRPKRIESTLEWGSRSAAATLITFGQMSVDHPLLSLVSLVGAVALFVFLLQRCNSRDNRDGNGHAISSRLD</sequence>
<evidence type="ECO:0000313" key="9">
    <source>
        <dbReference type="EMBL" id="OCF32348.1"/>
    </source>
</evidence>
<dbReference type="InterPro" id="IPR036249">
    <property type="entry name" value="Thioredoxin-like_sf"/>
</dbReference>
<comment type="function">
    <text evidence="5">Probable disulfide isomerase, which participates in the folding of proteins containing disulfide bonds. May act as a dithiol oxidase. Acts as a regulator of endoplasmic reticulum-mitochondria contact sites via its ability to regulate redox signals.</text>
</comment>
<reference evidence="10" key="2">
    <citation type="submission" date="2013-12" db="EMBL/GenBank/DDBJ databases">
        <title>Evolution of pathogenesis and genome organization in the Tremellales.</title>
        <authorList>
            <person name="Cuomo C."/>
            <person name="Litvintseva A."/>
            <person name="Heitman J."/>
            <person name="Chen Y."/>
            <person name="Sun S."/>
            <person name="Springer D."/>
            <person name="Dromer F."/>
            <person name="Young S."/>
            <person name="Zeng Q."/>
            <person name="Chapman S."/>
            <person name="Gujja S."/>
            <person name="Saif S."/>
            <person name="Birren B."/>
        </authorList>
    </citation>
    <scope>NUCLEOTIDE SEQUENCE [LARGE SCALE GENOMIC DNA]</scope>
    <source>
        <strain evidence="10">BCC8398</strain>
    </source>
</reference>
<comment type="subcellular location">
    <subcellularLocation>
        <location evidence="1">Endoplasmic reticulum membrane</location>
        <topology evidence="1">Single-pass membrane protein</topology>
    </subcellularLocation>
</comment>
<feature type="domain" description="Thioredoxin" evidence="8">
    <location>
        <begin position="155"/>
        <end position="275"/>
    </location>
</feature>
<dbReference type="Pfam" id="PF13848">
    <property type="entry name" value="Thioredoxin_6"/>
    <property type="match status" value="1"/>
</dbReference>
<name>A0A1B9GMU8_9TREE</name>
<evidence type="ECO:0000256" key="4">
    <source>
        <dbReference type="ARBA" id="ARBA00023136"/>
    </source>
</evidence>
<evidence type="ECO:0000256" key="5">
    <source>
        <dbReference type="ARBA" id="ARBA00045246"/>
    </source>
</evidence>
<keyword evidence="10" id="KW-1185">Reference proteome</keyword>
<gene>
    <name evidence="9" type="ORF">I316_06016</name>
</gene>
<dbReference type="CDD" id="cd02961">
    <property type="entry name" value="PDI_a_family"/>
    <property type="match status" value="2"/>
</dbReference>
<dbReference type="Proteomes" id="UP000092666">
    <property type="component" value="Unassembled WGS sequence"/>
</dbReference>
<dbReference type="PANTHER" id="PTHR46426">
    <property type="entry name" value="PROTEIN DISULFIDE-ISOMERASE TMX3"/>
    <property type="match status" value="1"/>
</dbReference>
<dbReference type="OrthoDB" id="72053at2759"/>
<dbReference type="GO" id="GO:0016853">
    <property type="term" value="F:isomerase activity"/>
    <property type="evidence" value="ECO:0007669"/>
    <property type="project" value="UniProtKB-KW"/>
</dbReference>
<feature type="transmembrane region" description="Helical" evidence="6">
    <location>
        <begin position="539"/>
        <end position="556"/>
    </location>
</feature>
<dbReference type="PRINTS" id="PR00421">
    <property type="entry name" value="THIOREDOXIN"/>
</dbReference>
<feature type="domain" description="Thioredoxin" evidence="8">
    <location>
        <begin position="17"/>
        <end position="144"/>
    </location>
</feature>
<keyword evidence="3 6" id="KW-1133">Transmembrane helix</keyword>
<dbReference type="InterPro" id="IPR052250">
    <property type="entry name" value="PDI_TMX3"/>
</dbReference>
<dbReference type="SUPFAM" id="SSF52833">
    <property type="entry name" value="Thioredoxin-like"/>
    <property type="match status" value="2"/>
</dbReference>
<evidence type="ECO:0000256" key="2">
    <source>
        <dbReference type="ARBA" id="ARBA00022692"/>
    </source>
</evidence>
<dbReference type="PROSITE" id="PS51352">
    <property type="entry name" value="THIOREDOXIN_2"/>
    <property type="match status" value="2"/>
</dbReference>